<dbReference type="InterPro" id="IPR011611">
    <property type="entry name" value="PfkB_dom"/>
</dbReference>
<dbReference type="PANTHER" id="PTHR43320:SF3">
    <property type="entry name" value="CARBOHYDRATE KINASE PFKB DOMAIN-CONTAINING PROTEIN"/>
    <property type="match status" value="1"/>
</dbReference>
<name>A0A3E0H7T8_9GAMM</name>
<dbReference type="InterPro" id="IPR029056">
    <property type="entry name" value="Ribokinase-like"/>
</dbReference>
<dbReference type="CDD" id="cd01168">
    <property type="entry name" value="adenosine_kinase"/>
    <property type="match status" value="1"/>
</dbReference>
<evidence type="ECO:0000256" key="1">
    <source>
        <dbReference type="ARBA" id="ARBA00010688"/>
    </source>
</evidence>
<dbReference type="AlphaFoldDB" id="A0A3E0H7T8"/>
<dbReference type="PRINTS" id="PR00990">
    <property type="entry name" value="RIBOKINASE"/>
</dbReference>
<protein>
    <submittedName>
        <fullName evidence="6">Sugar/nucleoside kinase (Ribokinase family)</fullName>
    </submittedName>
</protein>
<dbReference type="InterPro" id="IPR002173">
    <property type="entry name" value="Carboh/pur_kinase_PfkB_CS"/>
</dbReference>
<dbReference type="RefSeq" id="WP_116206918.1">
    <property type="nucleotide sequence ID" value="NZ_QUNR01000001.1"/>
</dbReference>
<evidence type="ECO:0000313" key="7">
    <source>
        <dbReference type="Proteomes" id="UP000256774"/>
    </source>
</evidence>
<dbReference type="GO" id="GO:0016301">
    <property type="term" value="F:kinase activity"/>
    <property type="evidence" value="ECO:0007669"/>
    <property type="project" value="UniProtKB-KW"/>
</dbReference>
<dbReference type="InterPro" id="IPR052700">
    <property type="entry name" value="Carb_kinase_PfkB-like"/>
</dbReference>
<comment type="similarity">
    <text evidence="1 4">Belongs to the carbohydrate kinase PfkB family.</text>
</comment>
<dbReference type="EMBL" id="QUNR01000001">
    <property type="protein sequence ID" value="REH39821.1"/>
    <property type="molecule type" value="Genomic_DNA"/>
</dbReference>
<keyword evidence="7" id="KW-1185">Reference proteome</keyword>
<dbReference type="PANTHER" id="PTHR43320">
    <property type="entry name" value="SUGAR KINASE"/>
    <property type="match status" value="1"/>
</dbReference>
<keyword evidence="2 4" id="KW-0808">Transferase</keyword>
<reference evidence="6 7" key="1">
    <citation type="submission" date="2018-08" db="EMBL/GenBank/DDBJ databases">
        <title>Genomic Encyclopedia of Type Strains, Phase IV (KMG-IV): sequencing the most valuable type-strain genomes for metagenomic binning, comparative biology and taxonomic classification.</title>
        <authorList>
            <person name="Goeker M."/>
        </authorList>
    </citation>
    <scope>NUCLEOTIDE SEQUENCE [LARGE SCALE GENOMIC DNA]</scope>
    <source>
        <strain evidence="6 7">DSM 26022</strain>
    </source>
</reference>
<dbReference type="Gene3D" id="3.40.1190.20">
    <property type="match status" value="1"/>
</dbReference>
<feature type="domain" description="Carbohydrate kinase PfkB" evidence="5">
    <location>
        <begin position="50"/>
        <end position="321"/>
    </location>
</feature>
<dbReference type="InterPro" id="IPR002139">
    <property type="entry name" value="Ribo/fructo_kinase"/>
</dbReference>
<dbReference type="Pfam" id="PF00294">
    <property type="entry name" value="PfkB"/>
    <property type="match status" value="1"/>
</dbReference>
<sequence>MSRRFDIYAIGNALVDLEYAVNEDFLTQHGIEKGVMTLAEADAQATLLDALDANAPRLKQASGGSAANSIIAASAMGARSFYHCKVANDALGTLYRDDLLAAGVSTNLAEVRPEGVTGTCVVMVTPDTDRTMNTYLGITAEVSRAELDPEALQDSQWLYIEGYLCTSDSARDAVAHAHELAKQAGVKRALTFSDPAMVQYFLPQLKSLLADGVDLLFCNEDEARGFTGCDDLEEAMESLRQVADSGIITCGKSGAWAWTQTSAQILPACATTAVDTLGAGDSFAGAVLYGVSQGWTLENSARLAMQTAAEVVAQFGPRLSIERYRALRDAHQ</sequence>
<evidence type="ECO:0000256" key="3">
    <source>
        <dbReference type="ARBA" id="ARBA00022777"/>
    </source>
</evidence>
<evidence type="ECO:0000256" key="4">
    <source>
        <dbReference type="RuleBase" id="RU003704"/>
    </source>
</evidence>
<organism evidence="6 7">
    <name type="scientific">Paraperlucidibaca baekdonensis</name>
    <dbReference type="NCBI Taxonomy" id="748120"/>
    <lineage>
        <taxon>Bacteria</taxon>
        <taxon>Pseudomonadati</taxon>
        <taxon>Pseudomonadota</taxon>
        <taxon>Gammaproteobacteria</taxon>
        <taxon>Moraxellales</taxon>
        <taxon>Moraxellaceae</taxon>
        <taxon>Paraperlucidibaca</taxon>
    </lineage>
</organism>
<dbReference type="SUPFAM" id="SSF53613">
    <property type="entry name" value="Ribokinase-like"/>
    <property type="match status" value="1"/>
</dbReference>
<evidence type="ECO:0000256" key="2">
    <source>
        <dbReference type="ARBA" id="ARBA00022679"/>
    </source>
</evidence>
<keyword evidence="3 4" id="KW-0418">Kinase</keyword>
<evidence type="ECO:0000259" key="5">
    <source>
        <dbReference type="Pfam" id="PF00294"/>
    </source>
</evidence>
<evidence type="ECO:0000313" key="6">
    <source>
        <dbReference type="EMBL" id="REH39821.1"/>
    </source>
</evidence>
<comment type="caution">
    <text evidence="6">The sequence shown here is derived from an EMBL/GenBank/DDBJ whole genome shotgun (WGS) entry which is preliminary data.</text>
</comment>
<dbReference type="OrthoDB" id="9813569at2"/>
<gene>
    <name evidence="6" type="ORF">DFR26_0012</name>
</gene>
<dbReference type="PROSITE" id="PS00584">
    <property type="entry name" value="PFKB_KINASES_2"/>
    <property type="match status" value="1"/>
</dbReference>
<dbReference type="Proteomes" id="UP000256774">
    <property type="component" value="Unassembled WGS sequence"/>
</dbReference>
<accession>A0A3E0H7T8</accession>
<proteinExistence type="inferred from homology"/>